<feature type="compositionally biased region" description="Polar residues" evidence="1">
    <location>
        <begin position="1"/>
        <end position="24"/>
    </location>
</feature>
<proteinExistence type="predicted"/>
<organism evidence="2 3">
    <name type="scientific">Glossina palpalis gambiensis</name>
    <dbReference type="NCBI Taxonomy" id="67801"/>
    <lineage>
        <taxon>Eukaryota</taxon>
        <taxon>Metazoa</taxon>
        <taxon>Ecdysozoa</taxon>
        <taxon>Arthropoda</taxon>
        <taxon>Hexapoda</taxon>
        <taxon>Insecta</taxon>
        <taxon>Pterygota</taxon>
        <taxon>Neoptera</taxon>
        <taxon>Endopterygota</taxon>
        <taxon>Diptera</taxon>
        <taxon>Brachycera</taxon>
        <taxon>Muscomorpha</taxon>
        <taxon>Hippoboscoidea</taxon>
        <taxon>Glossinidae</taxon>
        <taxon>Glossina</taxon>
    </lineage>
</organism>
<reference evidence="3" key="1">
    <citation type="submission" date="2015-01" db="EMBL/GenBank/DDBJ databases">
        <authorList>
            <person name="Aksoy S."/>
            <person name="Warren W."/>
            <person name="Wilson R.K."/>
        </authorList>
    </citation>
    <scope>NUCLEOTIDE SEQUENCE [LARGE SCALE GENOMIC DNA]</scope>
    <source>
        <strain evidence="3">IAEA</strain>
    </source>
</reference>
<evidence type="ECO:0000256" key="1">
    <source>
        <dbReference type="SAM" id="MobiDB-lite"/>
    </source>
</evidence>
<evidence type="ECO:0000313" key="3">
    <source>
        <dbReference type="Proteomes" id="UP000092460"/>
    </source>
</evidence>
<feature type="compositionally biased region" description="Polar residues" evidence="1">
    <location>
        <begin position="138"/>
        <end position="155"/>
    </location>
</feature>
<dbReference type="Proteomes" id="UP000092460">
    <property type="component" value="Unassembled WGS sequence"/>
</dbReference>
<keyword evidence="3" id="KW-1185">Reference proteome</keyword>
<sequence length="155" mass="17585">MLMDNNANDETGNSDSSATIRNCDNNATNTLTQSNNSLNIANANGDECRNEAKESDDEEENSTIFTYICRLLCASRYDDMNTLNLSLPMPYQPFCYPLDRLLLETLMLVKQCVSKLNFPNIFFIQRPHAHIKNRFNSRKNSQPTGVKHQNANSSQ</sequence>
<accession>A0A1B0BDB2</accession>
<dbReference type="EnsemblMetazoa" id="GPPI026419-RA">
    <property type="protein sequence ID" value="GPPI026419-PA"/>
    <property type="gene ID" value="GPPI026419"/>
</dbReference>
<evidence type="ECO:0000313" key="2">
    <source>
        <dbReference type="EnsemblMetazoa" id="GPPI026419-PA"/>
    </source>
</evidence>
<reference evidence="2" key="2">
    <citation type="submission" date="2020-05" db="UniProtKB">
        <authorList>
            <consortium name="EnsemblMetazoa"/>
        </authorList>
    </citation>
    <scope>IDENTIFICATION</scope>
    <source>
        <strain evidence="2">IAEA</strain>
    </source>
</reference>
<dbReference type="EMBL" id="JXJN01012387">
    <property type="status" value="NOT_ANNOTATED_CDS"/>
    <property type="molecule type" value="Genomic_DNA"/>
</dbReference>
<name>A0A1B0BDB2_9MUSC</name>
<dbReference type="STRING" id="67801.A0A1B0BDB2"/>
<dbReference type="VEuPathDB" id="VectorBase:GPPI026419"/>
<protein>
    <submittedName>
        <fullName evidence="2">Uncharacterized protein</fullName>
    </submittedName>
</protein>
<feature type="region of interest" description="Disordered" evidence="1">
    <location>
        <begin position="136"/>
        <end position="155"/>
    </location>
</feature>
<dbReference type="AlphaFoldDB" id="A0A1B0BDB2"/>
<feature type="region of interest" description="Disordered" evidence="1">
    <location>
        <begin position="1"/>
        <end position="26"/>
    </location>
</feature>